<comment type="caution">
    <text evidence="2">The sequence shown here is derived from an EMBL/GenBank/DDBJ whole genome shotgun (WGS) entry which is preliminary data.</text>
</comment>
<dbReference type="PANTHER" id="PTHR13265">
    <property type="entry name" value="THO COMPLEX SUBUNIT 1"/>
    <property type="match status" value="1"/>
</dbReference>
<dbReference type="GO" id="GO:0006406">
    <property type="term" value="P:mRNA export from nucleus"/>
    <property type="evidence" value="ECO:0007669"/>
    <property type="project" value="TreeGrafter"/>
</dbReference>
<feature type="compositionally biased region" description="Basic and acidic residues" evidence="1">
    <location>
        <begin position="981"/>
        <end position="993"/>
    </location>
</feature>
<organism evidence="2 3">
    <name type="scientific">Lentinula aff. detonsa</name>
    <dbReference type="NCBI Taxonomy" id="2804958"/>
    <lineage>
        <taxon>Eukaryota</taxon>
        <taxon>Fungi</taxon>
        <taxon>Dikarya</taxon>
        <taxon>Basidiomycota</taxon>
        <taxon>Agaricomycotina</taxon>
        <taxon>Agaricomycetes</taxon>
        <taxon>Agaricomycetidae</taxon>
        <taxon>Agaricales</taxon>
        <taxon>Marasmiineae</taxon>
        <taxon>Omphalotaceae</taxon>
        <taxon>Lentinula</taxon>
    </lineage>
</organism>
<proteinExistence type="predicted"/>
<feature type="compositionally biased region" description="Polar residues" evidence="1">
    <location>
        <begin position="1029"/>
        <end position="1059"/>
    </location>
</feature>
<dbReference type="GO" id="GO:0000445">
    <property type="term" value="C:THO complex part of transcription export complex"/>
    <property type="evidence" value="ECO:0007669"/>
    <property type="project" value="TreeGrafter"/>
</dbReference>
<dbReference type="AlphaFoldDB" id="A0AA38KAR4"/>
<evidence type="ECO:0000313" key="2">
    <source>
        <dbReference type="EMBL" id="KAJ3786699.1"/>
    </source>
</evidence>
<feature type="compositionally biased region" description="Low complexity" evidence="1">
    <location>
        <begin position="472"/>
        <end position="514"/>
    </location>
</feature>
<feature type="compositionally biased region" description="Polar residues" evidence="1">
    <location>
        <begin position="803"/>
        <end position="815"/>
    </location>
</feature>
<keyword evidence="2" id="KW-0251">Elongation factor</keyword>
<reference evidence="2" key="1">
    <citation type="submission" date="2022-08" db="EMBL/GenBank/DDBJ databases">
        <authorList>
            <consortium name="DOE Joint Genome Institute"/>
            <person name="Min B."/>
            <person name="Riley R."/>
            <person name="Sierra-Patev S."/>
            <person name="Naranjo-Ortiz M."/>
            <person name="Looney B."/>
            <person name="Konkel Z."/>
            <person name="Slot J.C."/>
            <person name="Sakamoto Y."/>
            <person name="Steenwyk J.L."/>
            <person name="Rokas A."/>
            <person name="Carro J."/>
            <person name="Camarero S."/>
            <person name="Ferreira P."/>
            <person name="Molpeceres G."/>
            <person name="Ruiz-Duenas F.J."/>
            <person name="Serrano A."/>
            <person name="Henrissat B."/>
            <person name="Drula E."/>
            <person name="Hughes K.W."/>
            <person name="Mata J.L."/>
            <person name="Ishikawa N.K."/>
            <person name="Vargas-Isla R."/>
            <person name="Ushijima S."/>
            <person name="Smith C.A."/>
            <person name="Ahrendt S."/>
            <person name="Andreopoulos W."/>
            <person name="He G."/>
            <person name="Labutti K."/>
            <person name="Lipzen A."/>
            <person name="Ng V."/>
            <person name="Sandor L."/>
            <person name="Barry K."/>
            <person name="Martinez A.T."/>
            <person name="Xiao Y."/>
            <person name="Gibbons J.G."/>
            <person name="Terashima K."/>
            <person name="Hibbett D.S."/>
            <person name="Grigoriev I.V."/>
        </authorList>
    </citation>
    <scope>NUCLEOTIDE SEQUENCE</scope>
    <source>
        <strain evidence="2">TFB10291</strain>
    </source>
</reference>
<keyword evidence="3" id="KW-1185">Reference proteome</keyword>
<name>A0AA38KAR4_9AGAR</name>
<protein>
    <submittedName>
        <fullName evidence="2">THO complex subunit 1 transcription elongation factor-domain-containing protein</fullName>
    </submittedName>
</protein>
<evidence type="ECO:0000256" key="1">
    <source>
        <dbReference type="SAM" id="MobiDB-lite"/>
    </source>
</evidence>
<dbReference type="InterPro" id="IPR021861">
    <property type="entry name" value="THO_THOC1"/>
</dbReference>
<feature type="compositionally biased region" description="Basic and acidic residues" evidence="1">
    <location>
        <begin position="459"/>
        <end position="471"/>
    </location>
</feature>
<feature type="region of interest" description="Disordered" evidence="1">
    <location>
        <begin position="1126"/>
        <end position="1160"/>
    </location>
</feature>
<sequence>MAKDTVEGIYGRLLAALNSCDAFQNTDTLASAVERALSDASSNTTTSSENRRMKWEYLIKRDVFQHAMLEGKALASSNKEDAENYYKNLQDWLDLALVFTELGATEASYTFSVVQDLLETQTIPSCMKIFDWIERRSRDRTLRTIGSATATTTASPADLGSGRLTAGLQPQKGKALILLRMLNDLLRRLSKAGGETIGFSGRILTYLSQVFPLGERSGVNLRGEYGPTWEMPTKEAKEITENADKDKDDFYSTFWSLQLPFSKPSVFATPNSPMTFAQFQDAVDKVLPVIKEATAKERAMMGAGRSAATMSPATLKRKRGHDEEMITEKPNGKPAEYFFAKFLTSPELLDLELADTHFRRQILFQLLIVLDHLLTHTKAEKAKWVTNKNRSLYLATQEWCLDDALNYGGTVETNTAPGASAVTTTTQTTTSSSSEVKGTRSNATSDATTTSSATAPGASKDRRTGKDEKGTPTKPSNSKPSSSSAPTAPAASMLSASAPSFLPNHSTSTISSSSLVERPERIDPIKWTHLTISRTLEELRQTQPPSLASSTTLSSSPKGVSSAGGVTGVTAINGLTGREFASTVQSLLEREKGWIRWKNEQCDGKVFERGVWEPSDELTQSLVTMEDTENGEASMKMKLDGDYRDDEGKGRSKKPKTMYEATRGFRTKMRGPFYITEENQKEWQWDLGTEALSEIWAMGYRGLEDLEKGFSPGTPHEFLRQIELEDRRIEIRTKTLRAQQERRLQMERAAREKIEKADREAKQKEAQAVKETGDVEMNDAKDAKDSTKVSKKEDADVEMKPPETNSSLTMKTEVSPQPIPIHVSDQTSRASTPSRTSIHPSLPPKPGSRAASPVKAATPVPSIPTLSTPPSSASTATPSAAIPIAAKTTVATTQTPAPALPALPQDEQIRKAEESKTRITWLALRTTRDSAQGYLVHFNKIGAGDLKMLCEEIDKAEREKEEKEKADKEGKDGSMDVDQLDTGKDTESDGKVENEEEEKLDPPGSGLVGSRVETGKGGTGIRVKAASPSPFTSALMSSKPNGTPASITDDNTHTQSESSSVHRDIPLVANLFSETHLDESNRELTEFDLAGLLKQIDGANGVLNGVEDKLDGVLNNLDSLLAALESAGDQSSSGEVTEDPATAPNDGDAKESKGIGEDNS</sequence>
<feature type="region of interest" description="Disordered" evidence="1">
    <location>
        <begin position="539"/>
        <end position="564"/>
    </location>
</feature>
<dbReference type="EMBL" id="MU793308">
    <property type="protein sequence ID" value="KAJ3786699.1"/>
    <property type="molecule type" value="Genomic_DNA"/>
</dbReference>
<feature type="compositionally biased region" description="Basic and acidic residues" evidence="1">
    <location>
        <begin position="753"/>
        <end position="801"/>
    </location>
</feature>
<feature type="region of interest" description="Disordered" evidence="1">
    <location>
        <begin position="956"/>
        <end position="1062"/>
    </location>
</feature>
<dbReference type="PANTHER" id="PTHR13265:SF0">
    <property type="entry name" value="HPR1"/>
    <property type="match status" value="1"/>
</dbReference>
<feature type="region of interest" description="Disordered" evidence="1">
    <location>
        <begin position="414"/>
        <end position="517"/>
    </location>
</feature>
<feature type="compositionally biased region" description="Polar residues" evidence="1">
    <location>
        <begin position="824"/>
        <end position="839"/>
    </location>
</feature>
<feature type="region of interest" description="Disordered" evidence="1">
    <location>
        <begin position="753"/>
        <end position="878"/>
    </location>
</feature>
<feature type="compositionally biased region" description="Basic and acidic residues" evidence="1">
    <location>
        <begin position="1147"/>
        <end position="1160"/>
    </location>
</feature>
<feature type="compositionally biased region" description="Basic and acidic residues" evidence="1">
    <location>
        <begin position="956"/>
        <end position="974"/>
    </location>
</feature>
<feature type="compositionally biased region" description="Low complexity" evidence="1">
    <location>
        <begin position="423"/>
        <end position="434"/>
    </location>
</feature>
<dbReference type="GO" id="GO:0003746">
    <property type="term" value="F:translation elongation factor activity"/>
    <property type="evidence" value="ECO:0007669"/>
    <property type="project" value="UniProtKB-KW"/>
</dbReference>
<dbReference type="Proteomes" id="UP001163798">
    <property type="component" value="Unassembled WGS sequence"/>
</dbReference>
<gene>
    <name evidence="2" type="ORF">GGU10DRAFT_433647</name>
</gene>
<dbReference type="Pfam" id="PF11957">
    <property type="entry name" value="efThoc1"/>
    <property type="match status" value="2"/>
</dbReference>
<feature type="compositionally biased region" description="Low complexity" evidence="1">
    <location>
        <begin position="863"/>
        <end position="878"/>
    </location>
</feature>
<evidence type="ECO:0000313" key="3">
    <source>
        <dbReference type="Proteomes" id="UP001163798"/>
    </source>
</evidence>
<accession>A0AA38KAR4</accession>
<feature type="compositionally biased region" description="Low complexity" evidence="1">
    <location>
        <begin position="541"/>
        <end position="564"/>
    </location>
</feature>
<keyword evidence="2" id="KW-0648">Protein biosynthesis</keyword>
<feature type="compositionally biased region" description="Low complexity" evidence="1">
    <location>
        <begin position="441"/>
        <end position="458"/>
    </location>
</feature>
<feature type="region of interest" description="Disordered" evidence="1">
    <location>
        <begin position="301"/>
        <end position="328"/>
    </location>
</feature>